<organism evidence="2 3">
    <name type="scientific">Luteimicrobium subarcticum</name>
    <dbReference type="NCBI Taxonomy" id="620910"/>
    <lineage>
        <taxon>Bacteria</taxon>
        <taxon>Bacillati</taxon>
        <taxon>Actinomycetota</taxon>
        <taxon>Actinomycetes</taxon>
        <taxon>Micrococcales</taxon>
        <taxon>Luteimicrobium</taxon>
    </lineage>
</organism>
<name>A0A2M8W3K4_9MICO</name>
<feature type="transmembrane region" description="Helical" evidence="1">
    <location>
        <begin position="163"/>
        <end position="192"/>
    </location>
</feature>
<feature type="transmembrane region" description="Helical" evidence="1">
    <location>
        <begin position="230"/>
        <end position="249"/>
    </location>
</feature>
<keyword evidence="2" id="KW-0378">Hydrolase</keyword>
<keyword evidence="3" id="KW-1185">Reference proteome</keyword>
<evidence type="ECO:0000313" key="3">
    <source>
        <dbReference type="Proteomes" id="UP000231586"/>
    </source>
</evidence>
<feature type="transmembrane region" description="Helical" evidence="1">
    <location>
        <begin position="140"/>
        <end position="157"/>
    </location>
</feature>
<sequence length="270" mass="28601">MMGGHHAASGAAAWVAVTATAPFAFGWHPVSYVGVVTGSVVCAGAALLPDADHHDGTIANSLPPVSHWVCRGVEKISGGHRHGTHSVVGIALMTALAWLLGHWRLHTDRFGTIELGAGLMTILLASYALKALKLVPGRHFAPWTGSLVMAAFVALFAPDEWAWLPLAVGVGCVVHVFGDMLTTNGVPLLWPWTPRPPRRWRRMNGPNDIWRSGGNMALPVLGDAGSVREWILLVPVSAYALLGVVWALLEQMGFDTGAVWASVVAAVTPG</sequence>
<evidence type="ECO:0000256" key="1">
    <source>
        <dbReference type="SAM" id="Phobius"/>
    </source>
</evidence>
<dbReference type="InterPro" id="IPR007404">
    <property type="entry name" value="YdjM-like"/>
</dbReference>
<reference evidence="2 3" key="1">
    <citation type="submission" date="2017-11" db="EMBL/GenBank/DDBJ databases">
        <title>Genomic Encyclopedia of Archaeal and Bacterial Type Strains, Phase II (KMG-II): From Individual Species to Whole Genera.</title>
        <authorList>
            <person name="Goeker M."/>
        </authorList>
    </citation>
    <scope>NUCLEOTIDE SEQUENCE [LARGE SCALE GENOMIC DNA]</scope>
    <source>
        <strain evidence="2 3">DSM 22413</strain>
    </source>
</reference>
<proteinExistence type="predicted"/>
<gene>
    <name evidence="2" type="ORF">CLV34_3025</name>
</gene>
<comment type="caution">
    <text evidence="2">The sequence shown here is derived from an EMBL/GenBank/DDBJ whole genome shotgun (WGS) entry which is preliminary data.</text>
</comment>
<dbReference type="GO" id="GO:0016787">
    <property type="term" value="F:hydrolase activity"/>
    <property type="evidence" value="ECO:0007669"/>
    <property type="project" value="UniProtKB-KW"/>
</dbReference>
<evidence type="ECO:0000313" key="2">
    <source>
        <dbReference type="EMBL" id="PJI85511.1"/>
    </source>
</evidence>
<dbReference type="Proteomes" id="UP000231586">
    <property type="component" value="Unassembled WGS sequence"/>
</dbReference>
<feature type="transmembrane region" description="Helical" evidence="1">
    <location>
        <begin position="85"/>
        <end position="103"/>
    </location>
</feature>
<dbReference type="AlphaFoldDB" id="A0A2M8W3K4"/>
<accession>A0A2M8W3K4</accession>
<keyword evidence="1" id="KW-0812">Transmembrane</keyword>
<dbReference type="Pfam" id="PF04307">
    <property type="entry name" value="YdjM"/>
    <property type="match status" value="1"/>
</dbReference>
<protein>
    <submittedName>
        <fullName evidence="2">LexA-binding, inner membrane-associated putative hydrolase</fullName>
    </submittedName>
</protein>
<keyword evidence="1" id="KW-1133">Transmembrane helix</keyword>
<dbReference type="OrthoDB" id="3425909at2"/>
<feature type="transmembrane region" description="Helical" evidence="1">
    <location>
        <begin position="109"/>
        <end position="128"/>
    </location>
</feature>
<keyword evidence="1" id="KW-0472">Membrane</keyword>
<dbReference type="EMBL" id="PGTZ01000012">
    <property type="protein sequence ID" value="PJI85511.1"/>
    <property type="molecule type" value="Genomic_DNA"/>
</dbReference>